<dbReference type="InterPro" id="IPR023404">
    <property type="entry name" value="rSAM_horseshoe"/>
</dbReference>
<dbReference type="GO" id="GO:0046872">
    <property type="term" value="F:metal ion binding"/>
    <property type="evidence" value="ECO:0007669"/>
    <property type="project" value="UniProtKB-UniRule"/>
</dbReference>
<reference evidence="4 5" key="1">
    <citation type="submission" date="2018-02" db="EMBL/GenBank/DDBJ databases">
        <title>Genomic Encyclopedia of Archaeal and Bacterial Type Strains, Phase II (KMG-II): from individual species to whole genera.</title>
        <authorList>
            <person name="Goeker M."/>
        </authorList>
    </citation>
    <scope>NUCLEOTIDE SEQUENCE [LARGE SCALE GENOMIC DNA]</scope>
    <source>
        <strain evidence="4 5">DSM 16809</strain>
    </source>
</reference>
<comment type="function">
    <text evidence="2">Probably acts as a heme chaperone, transferring heme to an unknown acceptor. Binds one molecule of heme per monomer, possibly covalently. Binds 1 [4Fe-4S] cluster. The cluster is coordinated with 3 cysteines and an exchangeable S-adenosyl-L-methionine.</text>
</comment>
<dbReference type="SMART" id="SM00729">
    <property type="entry name" value="Elp3"/>
    <property type="match status" value="1"/>
</dbReference>
<dbReference type="PROSITE" id="PS51918">
    <property type="entry name" value="RADICAL_SAM"/>
    <property type="match status" value="1"/>
</dbReference>
<dbReference type="SUPFAM" id="SSF102114">
    <property type="entry name" value="Radical SAM enzymes"/>
    <property type="match status" value="1"/>
</dbReference>
<dbReference type="Pfam" id="PF06969">
    <property type="entry name" value="HemN_C"/>
    <property type="match status" value="1"/>
</dbReference>
<dbReference type="SFLD" id="SFLDF00288">
    <property type="entry name" value="HemN-like__clustered_with_nucl"/>
    <property type="match status" value="1"/>
</dbReference>
<proteinExistence type="inferred from homology"/>
<dbReference type="GO" id="GO:0051539">
    <property type="term" value="F:4 iron, 4 sulfur cluster binding"/>
    <property type="evidence" value="ECO:0007669"/>
    <property type="project" value="UniProtKB-UniRule"/>
</dbReference>
<dbReference type="InterPro" id="IPR058240">
    <property type="entry name" value="rSAM_sf"/>
</dbReference>
<evidence type="ECO:0000313" key="5">
    <source>
        <dbReference type="Proteomes" id="UP000239002"/>
    </source>
</evidence>
<dbReference type="NCBIfam" id="TIGR00539">
    <property type="entry name" value="hemN_rel"/>
    <property type="match status" value="1"/>
</dbReference>
<keyword evidence="2" id="KW-0349">Heme</keyword>
<dbReference type="Gene3D" id="3.80.30.20">
    <property type="entry name" value="tm_1862 like domain"/>
    <property type="match status" value="1"/>
</dbReference>
<feature type="domain" description="Radical SAM core" evidence="3">
    <location>
        <begin position="1"/>
        <end position="230"/>
    </location>
</feature>
<dbReference type="InterPro" id="IPR006638">
    <property type="entry name" value="Elp3/MiaA/NifB-like_rSAM"/>
</dbReference>
<dbReference type="InterPro" id="IPR007197">
    <property type="entry name" value="rSAM"/>
</dbReference>
<dbReference type="PANTHER" id="PTHR13932">
    <property type="entry name" value="COPROPORPHYRINIGEN III OXIDASE"/>
    <property type="match status" value="1"/>
</dbReference>
<dbReference type="InterPro" id="IPR004559">
    <property type="entry name" value="HemW-like"/>
</dbReference>
<keyword evidence="2" id="KW-0963">Cytoplasm</keyword>
<dbReference type="OrthoDB" id="9808022at2"/>
<keyword evidence="2" id="KW-0479">Metal-binding</keyword>
<dbReference type="Proteomes" id="UP000239002">
    <property type="component" value="Unassembled WGS sequence"/>
</dbReference>
<dbReference type="SFLD" id="SFLDF00562">
    <property type="entry name" value="HemN-like__clustered_with_heat"/>
    <property type="match status" value="1"/>
</dbReference>
<dbReference type="SFLD" id="SFLDS00029">
    <property type="entry name" value="Radical_SAM"/>
    <property type="match status" value="1"/>
</dbReference>
<protein>
    <recommendedName>
        <fullName evidence="2">Heme chaperone HemW</fullName>
    </recommendedName>
</protein>
<dbReference type="PANTHER" id="PTHR13932:SF5">
    <property type="entry name" value="RADICAL S-ADENOSYL METHIONINE DOMAIN-CONTAINING PROTEIN 1, MITOCHONDRIAL"/>
    <property type="match status" value="1"/>
</dbReference>
<dbReference type="Pfam" id="PF04055">
    <property type="entry name" value="Radical_SAM"/>
    <property type="match status" value="1"/>
</dbReference>
<keyword evidence="2" id="KW-0411">Iron-sulfur</keyword>
<evidence type="ECO:0000256" key="2">
    <source>
        <dbReference type="RuleBase" id="RU364116"/>
    </source>
</evidence>
<dbReference type="InterPro" id="IPR034505">
    <property type="entry name" value="Coproporphyrinogen-III_oxidase"/>
</dbReference>
<comment type="subcellular location">
    <subcellularLocation>
        <location evidence="2">Cytoplasm</location>
    </subcellularLocation>
</comment>
<evidence type="ECO:0000313" key="4">
    <source>
        <dbReference type="EMBL" id="PPK96753.1"/>
    </source>
</evidence>
<keyword evidence="2" id="KW-0949">S-adenosyl-L-methionine</keyword>
<evidence type="ECO:0000259" key="3">
    <source>
        <dbReference type="PROSITE" id="PS51918"/>
    </source>
</evidence>
<organism evidence="4 5">
    <name type="scientific">Nonlabens xylanidelens</name>
    <dbReference type="NCBI Taxonomy" id="191564"/>
    <lineage>
        <taxon>Bacteria</taxon>
        <taxon>Pseudomonadati</taxon>
        <taxon>Bacteroidota</taxon>
        <taxon>Flavobacteriia</taxon>
        <taxon>Flavobacteriales</taxon>
        <taxon>Flavobacteriaceae</taxon>
        <taxon>Nonlabens</taxon>
    </lineage>
</organism>
<dbReference type="InterPro" id="IPR010723">
    <property type="entry name" value="HemN_C"/>
</dbReference>
<dbReference type="SFLD" id="SFLDG01065">
    <property type="entry name" value="anaerobic_coproporphyrinogen-I"/>
    <property type="match status" value="1"/>
</dbReference>
<sequence>MSGIYIHIPFCKQACHYCDFHFSTNLKYKKDIIDAICDELRFRESEFKNTTVQTIYLGGGTPSVLEVAEVEKIIQTVFDVYTVSSNPEITLEANPDDLTKEKIVAFSNTRINRLSIGVQSFFEEDLKLMNRAHNAVEAHECIEFAVPYFPNISIDLIYGIPGMSEARWRENLHKAIDLKVPHISSYALTVEDNTALKSFIEKGMIENVDDEVAQEHFQILLDVMQLHGFENYEFSNFSKPGFFSQNNTAYWTGKSYIGIGPSAHSFDGKKRGWNINNNVKYLKAIQAGELPMEIEELTVVDRYNEYIMTGLRTIYGVSLHKIETDFGPNFKEYLLKQAAEYLKDHLLYIDGDTLLVTRKGKFLSDGIASALFMVNLS</sequence>
<dbReference type="GO" id="GO:0004109">
    <property type="term" value="F:coproporphyrinogen oxidase activity"/>
    <property type="evidence" value="ECO:0007669"/>
    <property type="project" value="InterPro"/>
</dbReference>
<keyword evidence="2" id="KW-0408">Iron</keyword>
<keyword evidence="5" id="KW-1185">Reference proteome</keyword>
<comment type="caution">
    <text evidence="4">The sequence shown here is derived from an EMBL/GenBank/DDBJ whole genome shotgun (WGS) entry which is preliminary data.</text>
</comment>
<dbReference type="GO" id="GO:0006779">
    <property type="term" value="P:porphyrin-containing compound biosynthetic process"/>
    <property type="evidence" value="ECO:0007669"/>
    <property type="project" value="InterPro"/>
</dbReference>
<name>A0A2S6IR69_9FLAO</name>
<keyword evidence="2" id="KW-0143">Chaperone</keyword>
<gene>
    <name evidence="4" type="ORF">LY01_00578</name>
</gene>
<keyword evidence="2" id="KW-0004">4Fe-4S</keyword>
<dbReference type="RefSeq" id="WP_104514292.1">
    <property type="nucleotide sequence ID" value="NZ_MQVW01000027.1"/>
</dbReference>
<dbReference type="GO" id="GO:0005737">
    <property type="term" value="C:cytoplasm"/>
    <property type="evidence" value="ECO:0007669"/>
    <property type="project" value="UniProtKB-SubCell"/>
</dbReference>
<dbReference type="EMBL" id="PTJE01000001">
    <property type="protein sequence ID" value="PPK96753.1"/>
    <property type="molecule type" value="Genomic_DNA"/>
</dbReference>
<evidence type="ECO:0000256" key="1">
    <source>
        <dbReference type="ARBA" id="ARBA00006100"/>
    </source>
</evidence>
<comment type="similarity">
    <text evidence="1">Belongs to the anaerobic coproporphyrinogen-III oxidase family. HemW subfamily.</text>
</comment>
<accession>A0A2S6IR69</accession>
<dbReference type="AlphaFoldDB" id="A0A2S6IR69"/>